<evidence type="ECO:0000313" key="2">
    <source>
        <dbReference type="EMBL" id="GAA4138481.1"/>
    </source>
</evidence>
<sequence length="214" mass="23743">MKNYLLPLLLCFFTVLANGQTRPGKKYLNVGYVSQTLKLEEDTEGLFDLKSKIGATFNAGRTFFLTKAPVAKLLNFGIDWTFIDLNYTQFNPSYEDLDEEESTKIQKAEIGMQVGPSVHVSVPGGFSVSAYVRYAPSYSLMYADEEFSSGYAGLMVAGLSANYTAFGFGIENRWGTASHNFKLNEETITGEGEEATAAQKFKLSGPRVFLSFRF</sequence>
<dbReference type="EMBL" id="BAAAZI010000006">
    <property type="protein sequence ID" value="GAA4138481.1"/>
    <property type="molecule type" value="Genomic_DNA"/>
</dbReference>
<evidence type="ECO:0000256" key="1">
    <source>
        <dbReference type="SAM" id="SignalP"/>
    </source>
</evidence>
<keyword evidence="3" id="KW-1185">Reference proteome</keyword>
<keyword evidence="1" id="KW-0732">Signal</keyword>
<dbReference type="Proteomes" id="UP001500101">
    <property type="component" value="Unassembled WGS sequence"/>
</dbReference>
<accession>A0ABP7YMB7</accession>
<protein>
    <recommendedName>
        <fullName evidence="4">Outer membrane protein with beta-barrel domain</fullName>
    </recommendedName>
</protein>
<evidence type="ECO:0000313" key="3">
    <source>
        <dbReference type="Proteomes" id="UP001500101"/>
    </source>
</evidence>
<name>A0ABP7YMB7_9SPHI</name>
<evidence type="ECO:0008006" key="4">
    <source>
        <dbReference type="Google" id="ProtNLM"/>
    </source>
</evidence>
<proteinExistence type="predicted"/>
<organism evidence="2 3">
    <name type="scientific">Sphingobacterium kyonggiense</name>
    <dbReference type="NCBI Taxonomy" id="714075"/>
    <lineage>
        <taxon>Bacteria</taxon>
        <taxon>Pseudomonadati</taxon>
        <taxon>Bacteroidota</taxon>
        <taxon>Sphingobacteriia</taxon>
        <taxon>Sphingobacteriales</taxon>
        <taxon>Sphingobacteriaceae</taxon>
        <taxon>Sphingobacterium</taxon>
    </lineage>
</organism>
<feature type="chain" id="PRO_5045707331" description="Outer membrane protein with beta-barrel domain" evidence="1">
    <location>
        <begin position="18"/>
        <end position="214"/>
    </location>
</feature>
<dbReference type="RefSeq" id="WP_344674070.1">
    <property type="nucleotide sequence ID" value="NZ_BAAAZI010000006.1"/>
</dbReference>
<feature type="signal peptide" evidence="1">
    <location>
        <begin position="1"/>
        <end position="17"/>
    </location>
</feature>
<reference evidence="3" key="1">
    <citation type="journal article" date="2019" name="Int. J. Syst. Evol. Microbiol.">
        <title>The Global Catalogue of Microorganisms (GCM) 10K type strain sequencing project: providing services to taxonomists for standard genome sequencing and annotation.</title>
        <authorList>
            <consortium name="The Broad Institute Genomics Platform"/>
            <consortium name="The Broad Institute Genome Sequencing Center for Infectious Disease"/>
            <person name="Wu L."/>
            <person name="Ma J."/>
        </authorList>
    </citation>
    <scope>NUCLEOTIDE SEQUENCE [LARGE SCALE GENOMIC DNA]</scope>
    <source>
        <strain evidence="3">JCM 16704</strain>
    </source>
</reference>
<gene>
    <name evidence="2" type="ORF">GCM10022216_15670</name>
</gene>
<comment type="caution">
    <text evidence="2">The sequence shown here is derived from an EMBL/GenBank/DDBJ whole genome shotgun (WGS) entry which is preliminary data.</text>
</comment>